<organism evidence="1 2">
    <name type="scientific">Panagrolaimus superbus</name>
    <dbReference type="NCBI Taxonomy" id="310955"/>
    <lineage>
        <taxon>Eukaryota</taxon>
        <taxon>Metazoa</taxon>
        <taxon>Ecdysozoa</taxon>
        <taxon>Nematoda</taxon>
        <taxon>Chromadorea</taxon>
        <taxon>Rhabditida</taxon>
        <taxon>Tylenchina</taxon>
        <taxon>Panagrolaimomorpha</taxon>
        <taxon>Panagrolaimoidea</taxon>
        <taxon>Panagrolaimidae</taxon>
        <taxon>Panagrolaimus</taxon>
    </lineage>
</organism>
<dbReference type="PANTHER" id="PTHR47331">
    <property type="entry name" value="PHD-TYPE DOMAIN-CONTAINING PROTEIN"/>
    <property type="match status" value="1"/>
</dbReference>
<evidence type="ECO:0000313" key="1">
    <source>
        <dbReference type="Proteomes" id="UP000887577"/>
    </source>
</evidence>
<evidence type="ECO:0000313" key="2">
    <source>
        <dbReference type="WBParaSite" id="PSU_v2.g21330.t1"/>
    </source>
</evidence>
<dbReference type="Pfam" id="PF05380">
    <property type="entry name" value="Peptidase_A17"/>
    <property type="match status" value="1"/>
</dbReference>
<dbReference type="InterPro" id="IPR008042">
    <property type="entry name" value="Retrotrans_Pao"/>
</dbReference>
<keyword evidence="1" id="KW-1185">Reference proteome</keyword>
<accession>A0A914YPG2</accession>
<dbReference type="AlphaFoldDB" id="A0A914YPG2"/>
<dbReference type="Proteomes" id="UP000887577">
    <property type="component" value="Unplaced"/>
</dbReference>
<name>A0A914YPG2_9BILA</name>
<sequence length="275" mass="31101">MVKKQLTIPEMELLGATLGAAAIQYVEKQLQQVALKKCLWTDSMTVWNWLHNCKDSRFVANRVTKIHEAECEYMFVPTKSNPADIPTRGITGTWLAACTLWWKGPEWLPEAENWPKQPEKAKATETDIILVTEANEAPVEPILDTTRFSSWTKLLRVTATLLKACKRFKSLISSDCSSKSDTSWSPAISANDLKEAEAILVQREQQIAAERLTRACEIEMNEDGFMIFKNRMHKAGKLCHEPIILPTKAHLTQLYVLYVHKKLLHAGGPHTSSSR</sequence>
<protein>
    <submittedName>
        <fullName evidence="2">Uncharacterized protein</fullName>
    </submittedName>
</protein>
<reference evidence="2" key="1">
    <citation type="submission" date="2022-11" db="UniProtKB">
        <authorList>
            <consortium name="WormBaseParasite"/>
        </authorList>
    </citation>
    <scope>IDENTIFICATION</scope>
</reference>
<proteinExistence type="predicted"/>
<dbReference type="WBParaSite" id="PSU_v2.g21330.t1">
    <property type="protein sequence ID" value="PSU_v2.g21330.t1"/>
    <property type="gene ID" value="PSU_v2.g21330"/>
</dbReference>